<dbReference type="GO" id="GO:0000287">
    <property type="term" value="F:magnesium ion binding"/>
    <property type="evidence" value="ECO:0007669"/>
    <property type="project" value="InterPro"/>
</dbReference>
<dbReference type="InterPro" id="IPR007537">
    <property type="entry name" value="tRNAHis_GuaTrfase_Thg1"/>
</dbReference>
<dbReference type="InterPro" id="IPR025845">
    <property type="entry name" value="Thg1_C_dom"/>
</dbReference>
<protein>
    <recommendedName>
        <fullName evidence="5">tRNA(His) guanylyltransferase</fullName>
        <ecNumber evidence="4">2.7.7.79</ecNumber>
    </recommendedName>
    <alternativeName>
        <fullName evidence="13">tRNA-histidine guanylyltransferase</fullName>
    </alternativeName>
</protein>
<evidence type="ECO:0000256" key="6">
    <source>
        <dbReference type="ARBA" id="ARBA00022679"/>
    </source>
</evidence>
<evidence type="ECO:0000256" key="9">
    <source>
        <dbReference type="ARBA" id="ARBA00022723"/>
    </source>
</evidence>
<comment type="function">
    <text evidence="2">Adds a GMP to the 5'-end of tRNA(His) after transcription and RNase P cleavage.</text>
</comment>
<feature type="domain" description="Thg1 C-terminal" evidence="17">
    <location>
        <begin position="85"/>
        <end position="216"/>
    </location>
</feature>
<evidence type="ECO:0000256" key="1">
    <source>
        <dbReference type="ARBA" id="ARBA00001946"/>
    </source>
</evidence>
<comment type="cofactor">
    <cofactor evidence="1">
        <name>Mg(2+)</name>
        <dbReference type="ChEBI" id="CHEBI:18420"/>
    </cofactor>
</comment>
<dbReference type="GO" id="GO:0008193">
    <property type="term" value="F:tRNA guanylyltransferase activity"/>
    <property type="evidence" value="ECO:0007669"/>
    <property type="project" value="UniProtKB-EC"/>
</dbReference>
<keyword evidence="10" id="KW-0547">Nucleotide-binding</keyword>
<dbReference type="HOGENOM" id="CLU_044271_1_1_1"/>
<evidence type="ECO:0000256" key="8">
    <source>
        <dbReference type="ARBA" id="ARBA00022695"/>
    </source>
</evidence>
<keyword evidence="6" id="KW-0808">Transferase</keyword>
<dbReference type="GeneID" id="24099146"/>
<keyword evidence="19" id="KW-1185">Reference proteome</keyword>
<dbReference type="InParanoid" id="J4GSP1"/>
<keyword evidence="11" id="KW-0460">Magnesium</keyword>
<feature type="region of interest" description="Disordered" evidence="15">
    <location>
        <begin position="169"/>
        <end position="204"/>
    </location>
</feature>
<evidence type="ECO:0000256" key="12">
    <source>
        <dbReference type="ARBA" id="ARBA00023134"/>
    </source>
</evidence>
<proteinExistence type="inferred from homology"/>
<name>J4GSP1_9APHY</name>
<evidence type="ECO:0000256" key="15">
    <source>
        <dbReference type="SAM" id="MobiDB-lite"/>
    </source>
</evidence>
<keyword evidence="7" id="KW-0819">tRNA processing</keyword>
<dbReference type="GO" id="GO:0005525">
    <property type="term" value="F:GTP binding"/>
    <property type="evidence" value="ECO:0007669"/>
    <property type="project" value="UniProtKB-KW"/>
</dbReference>
<dbReference type="FunCoup" id="J4GSP1">
    <property type="interactions" value="312"/>
</dbReference>
<evidence type="ECO:0000256" key="11">
    <source>
        <dbReference type="ARBA" id="ARBA00022842"/>
    </source>
</evidence>
<keyword evidence="12" id="KW-0342">GTP-binding</keyword>
<feature type="domain" description="tRNAHis guanylyltransferase catalytic" evidence="16">
    <location>
        <begin position="1"/>
        <end position="82"/>
    </location>
</feature>
<keyword evidence="9" id="KW-0479">Metal-binding</keyword>
<dbReference type="EMBL" id="HE797146">
    <property type="protein sequence ID" value="CCM04235.1"/>
    <property type="molecule type" value="Genomic_DNA"/>
</dbReference>
<evidence type="ECO:0000313" key="18">
    <source>
        <dbReference type="EMBL" id="CCM04235.1"/>
    </source>
</evidence>
<dbReference type="Gene3D" id="3.30.70.3000">
    <property type="match status" value="1"/>
</dbReference>
<keyword evidence="8" id="KW-0548">Nucleotidyltransferase</keyword>
<dbReference type="AlphaFoldDB" id="J4GSP1"/>
<evidence type="ECO:0000256" key="3">
    <source>
        <dbReference type="ARBA" id="ARBA00010113"/>
    </source>
</evidence>
<reference evidence="18 19" key="1">
    <citation type="journal article" date="2012" name="Appl. Environ. Microbiol.">
        <title>Short-read sequencing for genomic analysis of the brown rot fungus Fibroporia radiculosa.</title>
        <authorList>
            <person name="Tang J.D."/>
            <person name="Perkins A.D."/>
            <person name="Sonstegard T.S."/>
            <person name="Schroeder S.G."/>
            <person name="Burgess S.C."/>
            <person name="Diehl S.V."/>
        </authorList>
    </citation>
    <scope>NUCLEOTIDE SEQUENCE [LARGE SCALE GENOMIC DNA]</scope>
    <source>
        <strain evidence="18 19">TFFH 294</strain>
    </source>
</reference>
<dbReference type="EC" id="2.7.7.79" evidence="4"/>
<dbReference type="OrthoDB" id="62560at2759"/>
<comment type="similarity">
    <text evidence="3">Belongs to the tRNA(His) guanylyltransferase family.</text>
</comment>
<evidence type="ECO:0000259" key="16">
    <source>
        <dbReference type="Pfam" id="PF04446"/>
    </source>
</evidence>
<evidence type="ECO:0000256" key="5">
    <source>
        <dbReference type="ARBA" id="ARBA00015443"/>
    </source>
</evidence>
<evidence type="ECO:0000256" key="10">
    <source>
        <dbReference type="ARBA" id="ARBA00022741"/>
    </source>
</evidence>
<dbReference type="PANTHER" id="PTHR12729">
    <property type="entry name" value="TRNA(HIS) GUANYLYLTRANSFERASE-RELATED"/>
    <property type="match status" value="1"/>
</dbReference>
<evidence type="ECO:0000313" key="19">
    <source>
        <dbReference type="Proteomes" id="UP000006352"/>
    </source>
</evidence>
<dbReference type="FunFam" id="3.30.70.3000:FF:000001">
    <property type="entry name" value="tRNA(His) guanylyltransferase"/>
    <property type="match status" value="1"/>
</dbReference>
<evidence type="ECO:0000256" key="2">
    <source>
        <dbReference type="ARBA" id="ARBA00002939"/>
    </source>
</evidence>
<comment type="catalytic activity">
    <reaction evidence="14">
        <text>a 5'-end ribonucleotide-tRNA(His) + GTP + ATP + H2O = a 5'-end phospho-guanosine-ribonucleotide-tRNA(His) + AMP + 2 diphosphate + H(+)</text>
        <dbReference type="Rhea" id="RHEA:54564"/>
        <dbReference type="Rhea" id="RHEA-COMP:14193"/>
        <dbReference type="Rhea" id="RHEA-COMP:14917"/>
        <dbReference type="ChEBI" id="CHEBI:15377"/>
        <dbReference type="ChEBI" id="CHEBI:15378"/>
        <dbReference type="ChEBI" id="CHEBI:30616"/>
        <dbReference type="ChEBI" id="CHEBI:33019"/>
        <dbReference type="ChEBI" id="CHEBI:37565"/>
        <dbReference type="ChEBI" id="CHEBI:138282"/>
        <dbReference type="ChEBI" id="CHEBI:141847"/>
        <dbReference type="ChEBI" id="CHEBI:456215"/>
        <dbReference type="EC" id="2.7.7.79"/>
    </reaction>
</comment>
<accession>J4GSP1</accession>
<evidence type="ECO:0000256" key="13">
    <source>
        <dbReference type="ARBA" id="ARBA00032480"/>
    </source>
</evidence>
<gene>
    <name evidence="18" type="ORF">FIBRA_06402</name>
</gene>
<evidence type="ECO:0000256" key="7">
    <source>
        <dbReference type="ARBA" id="ARBA00022694"/>
    </source>
</evidence>
<dbReference type="PANTHER" id="PTHR12729:SF6">
    <property type="entry name" value="TRNA(HIS) GUANYLYLTRANSFERASE-RELATED"/>
    <property type="match status" value="1"/>
</dbReference>
<dbReference type="Pfam" id="PF14413">
    <property type="entry name" value="Thg1C"/>
    <property type="match status" value="1"/>
</dbReference>
<dbReference type="Pfam" id="PF04446">
    <property type="entry name" value="Thg1"/>
    <property type="match status" value="1"/>
</dbReference>
<dbReference type="STRING" id="599839.J4GSP1"/>
<dbReference type="RefSeq" id="XP_012183518.1">
    <property type="nucleotide sequence ID" value="XM_012328128.1"/>
</dbReference>
<organism evidence="18 19">
    <name type="scientific">Fibroporia radiculosa</name>
    <dbReference type="NCBI Taxonomy" id="599839"/>
    <lineage>
        <taxon>Eukaryota</taxon>
        <taxon>Fungi</taxon>
        <taxon>Dikarya</taxon>
        <taxon>Basidiomycota</taxon>
        <taxon>Agaricomycotina</taxon>
        <taxon>Agaricomycetes</taxon>
        <taxon>Polyporales</taxon>
        <taxon>Fibroporiaceae</taxon>
        <taxon>Fibroporia</taxon>
    </lineage>
</organism>
<evidence type="ECO:0000256" key="4">
    <source>
        <dbReference type="ARBA" id="ARBA00012511"/>
    </source>
</evidence>
<evidence type="ECO:0000259" key="17">
    <source>
        <dbReference type="Pfam" id="PF14413"/>
    </source>
</evidence>
<evidence type="ECO:0000256" key="14">
    <source>
        <dbReference type="ARBA" id="ARBA00047281"/>
    </source>
</evidence>
<dbReference type="GO" id="GO:0006400">
    <property type="term" value="P:tRNA modification"/>
    <property type="evidence" value="ECO:0007669"/>
    <property type="project" value="InterPro"/>
</dbReference>
<dbReference type="Proteomes" id="UP000006352">
    <property type="component" value="Unassembled WGS sequence"/>
</dbReference>
<sequence length="228" mass="25955">MDNAAQAVMHEYKDICLAFGESDEFSFLFRKSTALYNRRQAKILTTITSLFTSSYVLHWPQFFPDTPLKYPPSFDGRLVVYPSAKEVRDYFAWRQADTHINNLYNTIFWALVQQGGETTAQAHATLRGTVSGTKHEMLHSRFGMNYNSIPTRYRKGSVLIRERISAESSISQPSEAEGDAAAPSSGEQTARTLGQRAEKKSEARKRLSVLHCDIIGDEFWQQRPHLLE</sequence>
<dbReference type="InterPro" id="IPR038469">
    <property type="entry name" value="tRNAHis_GuaTrfase_Thg1_sf"/>
</dbReference>
<dbReference type="InterPro" id="IPR024956">
    <property type="entry name" value="tRNAHis_GuaTrfase_cat"/>
</dbReference>